<evidence type="ECO:0000313" key="4">
    <source>
        <dbReference type="EMBL" id="MCY1014107.1"/>
    </source>
</evidence>
<feature type="domain" description="Polyketide synthase C-terminal extension" evidence="3">
    <location>
        <begin position="11"/>
        <end position="68"/>
    </location>
</feature>
<dbReference type="Proteomes" id="UP001150924">
    <property type="component" value="Unassembled WGS sequence"/>
</dbReference>
<dbReference type="AlphaFoldDB" id="A0A9X3F138"/>
<dbReference type="Pfam" id="PF16197">
    <property type="entry name" value="KAsynt_C_assoc"/>
    <property type="match status" value="1"/>
</dbReference>
<dbReference type="InterPro" id="IPR032821">
    <property type="entry name" value="PKS_assoc"/>
</dbReference>
<reference evidence="4" key="1">
    <citation type="submission" date="2022-11" db="EMBL/GenBank/DDBJ databases">
        <title>Minimal conservation of predation-associated metabolite biosynthetic gene clusters underscores biosynthetic potential of Myxococcota including descriptions for ten novel species: Archangium lansinium sp. nov., Myxococcus landrumus sp. nov., Nannocystis bai.</title>
        <authorList>
            <person name="Ahearne A."/>
            <person name="Stevens C."/>
            <person name="Phillips K."/>
        </authorList>
    </citation>
    <scope>NUCLEOTIDE SEQUENCE</scope>
    <source>
        <strain evidence="4">Na p29</strain>
    </source>
</reference>
<protein>
    <recommendedName>
        <fullName evidence="3">Polyketide synthase C-terminal extension domain-containing protein</fullName>
    </recommendedName>
</protein>
<evidence type="ECO:0000256" key="2">
    <source>
        <dbReference type="ARBA" id="ARBA00022553"/>
    </source>
</evidence>
<organism evidence="4 5">
    <name type="scientific">Nannocystis pusilla</name>
    <dbReference type="NCBI Taxonomy" id="889268"/>
    <lineage>
        <taxon>Bacteria</taxon>
        <taxon>Pseudomonadati</taxon>
        <taxon>Myxococcota</taxon>
        <taxon>Polyangia</taxon>
        <taxon>Nannocystales</taxon>
        <taxon>Nannocystaceae</taxon>
        <taxon>Nannocystis</taxon>
    </lineage>
</organism>
<proteinExistence type="predicted"/>
<dbReference type="EMBL" id="JAPNKE010000002">
    <property type="protein sequence ID" value="MCY1014107.1"/>
    <property type="molecule type" value="Genomic_DNA"/>
</dbReference>
<dbReference type="GO" id="GO:0004312">
    <property type="term" value="F:fatty acid synthase activity"/>
    <property type="evidence" value="ECO:0007669"/>
    <property type="project" value="TreeGrafter"/>
</dbReference>
<gene>
    <name evidence="4" type="ORF">OV079_53045</name>
</gene>
<dbReference type="InterPro" id="IPR016039">
    <property type="entry name" value="Thiolase-like"/>
</dbReference>
<dbReference type="Gene3D" id="3.40.47.10">
    <property type="match status" value="1"/>
</dbReference>
<name>A0A9X3F138_9BACT</name>
<keyword evidence="5" id="KW-1185">Reference proteome</keyword>
<evidence type="ECO:0000313" key="5">
    <source>
        <dbReference type="Proteomes" id="UP001150924"/>
    </source>
</evidence>
<dbReference type="InterPro" id="IPR050091">
    <property type="entry name" value="PKS_NRPS_Biosynth_Enz"/>
</dbReference>
<dbReference type="PANTHER" id="PTHR43775">
    <property type="entry name" value="FATTY ACID SYNTHASE"/>
    <property type="match status" value="1"/>
</dbReference>
<evidence type="ECO:0000256" key="1">
    <source>
        <dbReference type="ARBA" id="ARBA00022450"/>
    </source>
</evidence>
<dbReference type="PANTHER" id="PTHR43775:SF37">
    <property type="entry name" value="SI:DKEY-61P9.11"/>
    <property type="match status" value="1"/>
</dbReference>
<accession>A0A9X3F138</accession>
<dbReference type="GO" id="GO:0005886">
    <property type="term" value="C:plasma membrane"/>
    <property type="evidence" value="ECO:0007669"/>
    <property type="project" value="TreeGrafter"/>
</dbReference>
<dbReference type="GO" id="GO:0006633">
    <property type="term" value="P:fatty acid biosynthetic process"/>
    <property type="evidence" value="ECO:0007669"/>
    <property type="project" value="TreeGrafter"/>
</dbReference>
<sequence>MPPTLHFRAANPELALDESPFFVNSETMTWPKSHVPRFAAVSSFRVGGTNAHAILGEAPASPTPDPSHPCSCSCCRRNRLAR</sequence>
<comment type="caution">
    <text evidence="4">The sequence shown here is derived from an EMBL/GenBank/DDBJ whole genome shotgun (WGS) entry which is preliminary data.</text>
</comment>
<keyword evidence="2" id="KW-0597">Phosphoprotein</keyword>
<evidence type="ECO:0000259" key="3">
    <source>
        <dbReference type="Pfam" id="PF16197"/>
    </source>
</evidence>
<dbReference type="GO" id="GO:0005737">
    <property type="term" value="C:cytoplasm"/>
    <property type="evidence" value="ECO:0007669"/>
    <property type="project" value="TreeGrafter"/>
</dbReference>
<dbReference type="GO" id="GO:0071770">
    <property type="term" value="P:DIM/DIP cell wall layer assembly"/>
    <property type="evidence" value="ECO:0007669"/>
    <property type="project" value="TreeGrafter"/>
</dbReference>
<dbReference type="SUPFAM" id="SSF53901">
    <property type="entry name" value="Thiolase-like"/>
    <property type="match status" value="1"/>
</dbReference>
<keyword evidence="1" id="KW-0596">Phosphopantetheine</keyword>